<evidence type="ECO:0000313" key="7">
    <source>
        <dbReference type="Proteomes" id="UP001596380"/>
    </source>
</evidence>
<keyword evidence="1" id="KW-0805">Transcription regulation</keyword>
<keyword evidence="3" id="KW-0804">Transcription</keyword>
<dbReference type="InterPro" id="IPR050109">
    <property type="entry name" value="HTH-type_TetR-like_transc_reg"/>
</dbReference>
<evidence type="ECO:0000256" key="2">
    <source>
        <dbReference type="ARBA" id="ARBA00023125"/>
    </source>
</evidence>
<dbReference type="PANTHER" id="PTHR30055">
    <property type="entry name" value="HTH-TYPE TRANSCRIPTIONAL REGULATOR RUTR"/>
    <property type="match status" value="1"/>
</dbReference>
<keyword evidence="2 4" id="KW-0238">DNA-binding</keyword>
<evidence type="ECO:0000256" key="3">
    <source>
        <dbReference type="ARBA" id="ARBA00023163"/>
    </source>
</evidence>
<dbReference type="Pfam" id="PF00440">
    <property type="entry name" value="TetR_N"/>
    <property type="match status" value="1"/>
</dbReference>
<evidence type="ECO:0000259" key="5">
    <source>
        <dbReference type="PROSITE" id="PS50977"/>
    </source>
</evidence>
<name>A0ABW2CMC4_9ACTN</name>
<accession>A0ABW2CMC4</accession>
<dbReference type="InterPro" id="IPR001647">
    <property type="entry name" value="HTH_TetR"/>
</dbReference>
<dbReference type="PROSITE" id="PS50977">
    <property type="entry name" value="HTH_TETR_2"/>
    <property type="match status" value="1"/>
</dbReference>
<dbReference type="Gene3D" id="1.10.357.10">
    <property type="entry name" value="Tetracycline Repressor, domain 2"/>
    <property type="match status" value="1"/>
</dbReference>
<feature type="domain" description="HTH tetR-type" evidence="5">
    <location>
        <begin position="1"/>
        <end position="61"/>
    </location>
</feature>
<gene>
    <name evidence="6" type="ORF">ACFQKB_24555</name>
</gene>
<sequence>MSARERILDAAAEVMREHGAVGATTKEIARAAGYSEALLYKHFRDKEELLLCVLKERMPSFAGAGAPGEGTVEGNLVAFVQGGLRFYRRAFPMMASMASAPRLLAATRDALSRYGAGPRAPVANLAAYLRAEQGLGRVDAGADADAAAALLLGACFQQGFLRYFDEGLNGEEIPRQEAERLVRALLPVLLPGGPALAAPVGERQD</sequence>
<dbReference type="SUPFAM" id="SSF46689">
    <property type="entry name" value="Homeodomain-like"/>
    <property type="match status" value="1"/>
</dbReference>
<evidence type="ECO:0000256" key="1">
    <source>
        <dbReference type="ARBA" id="ARBA00023015"/>
    </source>
</evidence>
<dbReference type="PANTHER" id="PTHR30055:SF238">
    <property type="entry name" value="MYCOFACTOCIN BIOSYNTHESIS TRANSCRIPTIONAL REGULATOR MFTR-RELATED"/>
    <property type="match status" value="1"/>
</dbReference>
<dbReference type="SUPFAM" id="SSF48498">
    <property type="entry name" value="Tetracyclin repressor-like, C-terminal domain"/>
    <property type="match status" value="1"/>
</dbReference>
<dbReference type="RefSeq" id="WP_160819114.1">
    <property type="nucleotide sequence ID" value="NZ_JBHSXE010000001.1"/>
</dbReference>
<organism evidence="6 7">
    <name type="scientific">Actinomadura yumaensis</name>
    <dbReference type="NCBI Taxonomy" id="111807"/>
    <lineage>
        <taxon>Bacteria</taxon>
        <taxon>Bacillati</taxon>
        <taxon>Actinomycetota</taxon>
        <taxon>Actinomycetes</taxon>
        <taxon>Streptosporangiales</taxon>
        <taxon>Thermomonosporaceae</taxon>
        <taxon>Actinomadura</taxon>
    </lineage>
</organism>
<dbReference type="Proteomes" id="UP001596380">
    <property type="component" value="Unassembled WGS sequence"/>
</dbReference>
<feature type="DNA-binding region" description="H-T-H motif" evidence="4">
    <location>
        <begin position="24"/>
        <end position="43"/>
    </location>
</feature>
<reference evidence="7" key="1">
    <citation type="journal article" date="2019" name="Int. J. Syst. Evol. Microbiol.">
        <title>The Global Catalogue of Microorganisms (GCM) 10K type strain sequencing project: providing services to taxonomists for standard genome sequencing and annotation.</title>
        <authorList>
            <consortium name="The Broad Institute Genomics Platform"/>
            <consortium name="The Broad Institute Genome Sequencing Center for Infectious Disease"/>
            <person name="Wu L."/>
            <person name="Ma J."/>
        </authorList>
    </citation>
    <scope>NUCLEOTIDE SEQUENCE [LARGE SCALE GENOMIC DNA]</scope>
    <source>
        <strain evidence="7">JCM 3369</strain>
    </source>
</reference>
<dbReference type="InterPro" id="IPR036271">
    <property type="entry name" value="Tet_transcr_reg_TetR-rel_C_sf"/>
</dbReference>
<dbReference type="Gene3D" id="1.10.10.60">
    <property type="entry name" value="Homeodomain-like"/>
    <property type="match status" value="1"/>
</dbReference>
<dbReference type="EMBL" id="JBHSXS010000016">
    <property type="protein sequence ID" value="MFC6882949.1"/>
    <property type="molecule type" value="Genomic_DNA"/>
</dbReference>
<evidence type="ECO:0000256" key="4">
    <source>
        <dbReference type="PROSITE-ProRule" id="PRU00335"/>
    </source>
</evidence>
<dbReference type="PRINTS" id="PR00455">
    <property type="entry name" value="HTHTETR"/>
</dbReference>
<protein>
    <submittedName>
        <fullName evidence="6">TetR/AcrR family transcriptional regulator</fullName>
    </submittedName>
</protein>
<evidence type="ECO:0000313" key="6">
    <source>
        <dbReference type="EMBL" id="MFC6882949.1"/>
    </source>
</evidence>
<proteinExistence type="predicted"/>
<comment type="caution">
    <text evidence="6">The sequence shown here is derived from an EMBL/GenBank/DDBJ whole genome shotgun (WGS) entry which is preliminary data.</text>
</comment>
<dbReference type="InterPro" id="IPR009057">
    <property type="entry name" value="Homeodomain-like_sf"/>
</dbReference>
<keyword evidence="7" id="KW-1185">Reference proteome</keyword>